<organism evidence="3 4">
    <name type="scientific">Chlorella vulgaris</name>
    <name type="common">Green alga</name>
    <dbReference type="NCBI Taxonomy" id="3077"/>
    <lineage>
        <taxon>Eukaryota</taxon>
        <taxon>Viridiplantae</taxon>
        <taxon>Chlorophyta</taxon>
        <taxon>core chlorophytes</taxon>
        <taxon>Trebouxiophyceae</taxon>
        <taxon>Chlorellales</taxon>
        <taxon>Chlorellaceae</taxon>
        <taxon>Chlorella clade</taxon>
        <taxon>Chlorella</taxon>
    </lineage>
</organism>
<name>A0A9D4U007_CHLVU</name>
<feature type="transmembrane region" description="Helical" evidence="2">
    <location>
        <begin position="141"/>
        <end position="165"/>
    </location>
</feature>
<sequence length="169" mass="17939">MDVKSVRSDEQETQAGLHTSGTAPAVLEPPQLSRLGRVVTVIAVVQACGMAAIFLFFLLGCKMSAFEAWTHLALVSQTLLGYGVLLLAMLAWHSRFGSKLKAPTAMAFVLANGLAAAVLAAIFLFFLLGCQMSAFEAWKHLGMVGPIMFGYAALAGATFAARTWYGHAA</sequence>
<feature type="compositionally biased region" description="Polar residues" evidence="1">
    <location>
        <begin position="13"/>
        <end position="22"/>
    </location>
</feature>
<evidence type="ECO:0000313" key="4">
    <source>
        <dbReference type="Proteomes" id="UP001055712"/>
    </source>
</evidence>
<keyword evidence="2" id="KW-0472">Membrane</keyword>
<keyword evidence="2" id="KW-0812">Transmembrane</keyword>
<feature type="compositionally biased region" description="Basic and acidic residues" evidence="1">
    <location>
        <begin position="1"/>
        <end position="10"/>
    </location>
</feature>
<reference evidence="3" key="2">
    <citation type="submission" date="2020-11" db="EMBL/GenBank/DDBJ databases">
        <authorList>
            <person name="Cecchin M."/>
            <person name="Marcolungo L."/>
            <person name="Rossato M."/>
            <person name="Girolomoni L."/>
            <person name="Cosentino E."/>
            <person name="Cuine S."/>
            <person name="Li-Beisson Y."/>
            <person name="Delledonne M."/>
            <person name="Ballottari M."/>
        </authorList>
    </citation>
    <scope>NUCLEOTIDE SEQUENCE</scope>
    <source>
        <strain evidence="3">211/11P</strain>
        <tissue evidence="3">Whole cell</tissue>
    </source>
</reference>
<dbReference type="EMBL" id="SIDB01000001">
    <property type="protein sequence ID" value="KAI3439101.1"/>
    <property type="molecule type" value="Genomic_DNA"/>
</dbReference>
<feature type="transmembrane region" description="Helical" evidence="2">
    <location>
        <begin position="38"/>
        <end position="60"/>
    </location>
</feature>
<dbReference type="Proteomes" id="UP001055712">
    <property type="component" value="Unassembled WGS sequence"/>
</dbReference>
<protein>
    <recommendedName>
        <fullName evidence="5">Transmembrane protein</fullName>
    </recommendedName>
</protein>
<dbReference type="AlphaFoldDB" id="A0A9D4U007"/>
<feature type="transmembrane region" description="Helical" evidence="2">
    <location>
        <begin position="72"/>
        <end position="93"/>
    </location>
</feature>
<accession>A0A9D4U007</accession>
<gene>
    <name evidence="3" type="ORF">D9Q98_001510</name>
</gene>
<reference evidence="3" key="1">
    <citation type="journal article" date="2019" name="Plant J.">
        <title>Chlorella vulgaris genome assembly and annotation reveals the molecular basis for metabolic acclimation to high light conditions.</title>
        <authorList>
            <person name="Cecchin M."/>
            <person name="Marcolungo L."/>
            <person name="Rossato M."/>
            <person name="Girolomoni L."/>
            <person name="Cosentino E."/>
            <person name="Cuine S."/>
            <person name="Li-Beisson Y."/>
            <person name="Delledonne M."/>
            <person name="Ballottari M."/>
        </authorList>
    </citation>
    <scope>NUCLEOTIDE SEQUENCE</scope>
    <source>
        <strain evidence="3">211/11P</strain>
    </source>
</reference>
<keyword evidence="2" id="KW-1133">Transmembrane helix</keyword>
<evidence type="ECO:0000256" key="1">
    <source>
        <dbReference type="SAM" id="MobiDB-lite"/>
    </source>
</evidence>
<comment type="caution">
    <text evidence="3">The sequence shown here is derived from an EMBL/GenBank/DDBJ whole genome shotgun (WGS) entry which is preliminary data.</text>
</comment>
<evidence type="ECO:0000313" key="3">
    <source>
        <dbReference type="EMBL" id="KAI3439101.1"/>
    </source>
</evidence>
<proteinExistence type="predicted"/>
<keyword evidence="4" id="KW-1185">Reference proteome</keyword>
<feature type="transmembrane region" description="Helical" evidence="2">
    <location>
        <begin position="105"/>
        <end position="129"/>
    </location>
</feature>
<evidence type="ECO:0008006" key="5">
    <source>
        <dbReference type="Google" id="ProtNLM"/>
    </source>
</evidence>
<feature type="region of interest" description="Disordered" evidence="1">
    <location>
        <begin position="1"/>
        <end position="25"/>
    </location>
</feature>
<evidence type="ECO:0000256" key="2">
    <source>
        <dbReference type="SAM" id="Phobius"/>
    </source>
</evidence>